<dbReference type="AlphaFoldDB" id="A0A517N5Y9"/>
<dbReference type="EMBL" id="CP036525">
    <property type="protein sequence ID" value="QDT02543.1"/>
    <property type="molecule type" value="Genomic_DNA"/>
</dbReference>
<evidence type="ECO:0000256" key="7">
    <source>
        <dbReference type="SAM" id="Phobius"/>
    </source>
</evidence>
<evidence type="ECO:0000256" key="6">
    <source>
        <dbReference type="SAM" id="MobiDB-lite"/>
    </source>
</evidence>
<feature type="transmembrane region" description="Helical" evidence="7">
    <location>
        <begin position="369"/>
        <end position="390"/>
    </location>
</feature>
<feature type="transmembrane region" description="Helical" evidence="7">
    <location>
        <begin position="133"/>
        <end position="156"/>
    </location>
</feature>
<feature type="region of interest" description="Disordered" evidence="6">
    <location>
        <begin position="1"/>
        <end position="50"/>
    </location>
</feature>
<feature type="transmembrane region" description="Helical" evidence="7">
    <location>
        <begin position="294"/>
        <end position="320"/>
    </location>
</feature>
<keyword evidence="4 7" id="KW-1133">Transmembrane helix</keyword>
<dbReference type="Pfam" id="PF13440">
    <property type="entry name" value="Polysacc_synt_3"/>
    <property type="match status" value="1"/>
</dbReference>
<keyword evidence="9" id="KW-1185">Reference proteome</keyword>
<dbReference type="InterPro" id="IPR050833">
    <property type="entry name" value="Poly_Biosynth_Transport"/>
</dbReference>
<feature type="transmembrane region" description="Helical" evidence="7">
    <location>
        <begin position="402"/>
        <end position="422"/>
    </location>
</feature>
<feature type="transmembrane region" description="Helical" evidence="7">
    <location>
        <begin position="341"/>
        <end position="363"/>
    </location>
</feature>
<dbReference type="Proteomes" id="UP000318538">
    <property type="component" value="Chromosome"/>
</dbReference>
<name>A0A517N5Y9_9BACT</name>
<feature type="compositionally biased region" description="Polar residues" evidence="6">
    <location>
        <begin position="36"/>
        <end position="45"/>
    </location>
</feature>
<evidence type="ECO:0000256" key="1">
    <source>
        <dbReference type="ARBA" id="ARBA00004651"/>
    </source>
</evidence>
<dbReference type="RefSeq" id="WP_145168230.1">
    <property type="nucleotide sequence ID" value="NZ_CP036525.1"/>
</dbReference>
<proteinExistence type="predicted"/>
<evidence type="ECO:0000256" key="2">
    <source>
        <dbReference type="ARBA" id="ARBA00022475"/>
    </source>
</evidence>
<feature type="transmembrane region" description="Helical" evidence="7">
    <location>
        <begin position="428"/>
        <end position="450"/>
    </location>
</feature>
<organism evidence="8 9">
    <name type="scientific">Rubripirellula lacrimiformis</name>
    <dbReference type="NCBI Taxonomy" id="1930273"/>
    <lineage>
        <taxon>Bacteria</taxon>
        <taxon>Pseudomonadati</taxon>
        <taxon>Planctomycetota</taxon>
        <taxon>Planctomycetia</taxon>
        <taxon>Pirellulales</taxon>
        <taxon>Pirellulaceae</taxon>
        <taxon>Rubripirellula</taxon>
    </lineage>
</organism>
<keyword evidence="2" id="KW-1003">Cell membrane</keyword>
<feature type="transmembrane region" description="Helical" evidence="7">
    <location>
        <begin position="224"/>
        <end position="244"/>
    </location>
</feature>
<evidence type="ECO:0000256" key="5">
    <source>
        <dbReference type="ARBA" id="ARBA00023136"/>
    </source>
</evidence>
<dbReference type="GO" id="GO:0005886">
    <property type="term" value="C:plasma membrane"/>
    <property type="evidence" value="ECO:0007669"/>
    <property type="project" value="UniProtKB-SubCell"/>
</dbReference>
<accession>A0A517N5Y9</accession>
<keyword evidence="5 7" id="KW-0472">Membrane</keyword>
<reference evidence="8 9" key="1">
    <citation type="submission" date="2019-02" db="EMBL/GenBank/DDBJ databases">
        <title>Deep-cultivation of Planctomycetes and their phenomic and genomic characterization uncovers novel biology.</title>
        <authorList>
            <person name="Wiegand S."/>
            <person name="Jogler M."/>
            <person name="Boedeker C."/>
            <person name="Pinto D."/>
            <person name="Vollmers J."/>
            <person name="Rivas-Marin E."/>
            <person name="Kohn T."/>
            <person name="Peeters S.H."/>
            <person name="Heuer A."/>
            <person name="Rast P."/>
            <person name="Oberbeckmann S."/>
            <person name="Bunk B."/>
            <person name="Jeske O."/>
            <person name="Meyerdierks A."/>
            <person name="Storesund J.E."/>
            <person name="Kallscheuer N."/>
            <person name="Luecker S."/>
            <person name="Lage O.M."/>
            <person name="Pohl T."/>
            <person name="Merkel B.J."/>
            <person name="Hornburger P."/>
            <person name="Mueller R.-W."/>
            <person name="Bruemmer F."/>
            <person name="Labrenz M."/>
            <person name="Spormann A.M."/>
            <person name="Op den Camp H."/>
            <person name="Overmann J."/>
            <person name="Amann R."/>
            <person name="Jetten M.S.M."/>
            <person name="Mascher T."/>
            <person name="Medema M.H."/>
            <person name="Devos D.P."/>
            <person name="Kaster A.-K."/>
            <person name="Ovreas L."/>
            <person name="Rohde M."/>
            <person name="Galperin M.Y."/>
            <person name="Jogler C."/>
        </authorList>
    </citation>
    <scope>NUCLEOTIDE SEQUENCE [LARGE SCALE GENOMIC DNA]</scope>
    <source>
        <strain evidence="8 9">K22_7</strain>
    </source>
</reference>
<feature type="transmembrane region" description="Helical" evidence="7">
    <location>
        <begin position="56"/>
        <end position="77"/>
    </location>
</feature>
<feature type="transmembrane region" description="Helical" evidence="7">
    <location>
        <begin position="89"/>
        <end position="112"/>
    </location>
</feature>
<feature type="transmembrane region" description="Helical" evidence="7">
    <location>
        <begin position="198"/>
        <end position="218"/>
    </location>
</feature>
<dbReference type="OrthoDB" id="291846at2"/>
<dbReference type="PANTHER" id="PTHR30250">
    <property type="entry name" value="PST FAMILY PREDICTED COLANIC ACID TRANSPORTER"/>
    <property type="match status" value="1"/>
</dbReference>
<gene>
    <name evidence="8" type="ORF">K227x_09210</name>
</gene>
<dbReference type="PANTHER" id="PTHR30250:SF11">
    <property type="entry name" value="O-ANTIGEN TRANSPORTER-RELATED"/>
    <property type="match status" value="1"/>
</dbReference>
<evidence type="ECO:0000313" key="8">
    <source>
        <dbReference type="EMBL" id="QDT02543.1"/>
    </source>
</evidence>
<feature type="transmembrane region" description="Helical" evidence="7">
    <location>
        <begin position="162"/>
        <end position="186"/>
    </location>
</feature>
<keyword evidence="3 7" id="KW-0812">Transmembrane</keyword>
<feature type="transmembrane region" description="Helical" evidence="7">
    <location>
        <begin position="265"/>
        <end position="288"/>
    </location>
</feature>
<evidence type="ECO:0000256" key="4">
    <source>
        <dbReference type="ARBA" id="ARBA00022989"/>
    </source>
</evidence>
<protein>
    <submittedName>
        <fullName evidence="8">Polysaccharide biosynthesis protein</fullName>
    </submittedName>
</protein>
<evidence type="ECO:0000313" key="9">
    <source>
        <dbReference type="Proteomes" id="UP000318538"/>
    </source>
</evidence>
<comment type="subcellular location">
    <subcellularLocation>
        <location evidence="1">Cell membrane</location>
        <topology evidence="1">Multi-pass membrane protein</topology>
    </subcellularLocation>
</comment>
<evidence type="ECO:0000256" key="3">
    <source>
        <dbReference type="ARBA" id="ARBA00022692"/>
    </source>
</evidence>
<dbReference type="KEGG" id="rlc:K227x_09210"/>
<sequence length="457" mass="48930">MTPPAISPETLAAENLQPEREESTATPAADGGYFTPRSSGESDTPGQGYRRHASQFVSTTGIAFAIVGLQLGQGILLARLLGPEGRGEYAAAMLYVQLLLYVGLFGGIEAVCRRATEAVSNSAEGRYRLRRAALWLGITTGTITMLIAIALNLLALPGDKRYLIPVATLCSLSILGQHAMLIMTAVDRGAGEFGRYNVRRLIAAAAFPCLLLIAAMVTTIDVHLAAWMFVASSGISMVACLIGLPQPFRGPSRPTVRTLAKESRPYGVSMLATDLFERLDLLLVLWLAPMIEQGFYAAMVPAVYPLTVIPNTLGMFLFNAGANSDKRLGTSDIHRILGSSVAVQVASTIAFMLLIGPLVRLFYGDAFEPAIIFALWLAPVSAIKGILQGLDSYLKGRGRPLAPIRARFLAIGVMFAATWGLFDTYGTLSIAIAALAGQLVCFVWLTSIVYSDVHQSD</sequence>